<evidence type="ECO:0008006" key="3">
    <source>
        <dbReference type="Google" id="ProtNLM"/>
    </source>
</evidence>
<keyword evidence="2" id="KW-1185">Reference proteome</keyword>
<comment type="caution">
    <text evidence="1">The sequence shown here is derived from an EMBL/GenBank/DDBJ whole genome shotgun (WGS) entry which is preliminary data.</text>
</comment>
<dbReference type="Gene3D" id="3.40.1190.20">
    <property type="match status" value="1"/>
</dbReference>
<gene>
    <name evidence="1" type="ORF">AVEN_268931_1</name>
</gene>
<proteinExistence type="predicted"/>
<organism evidence="1 2">
    <name type="scientific">Araneus ventricosus</name>
    <name type="common">Orbweaver spider</name>
    <name type="synonym">Epeira ventricosa</name>
    <dbReference type="NCBI Taxonomy" id="182803"/>
    <lineage>
        <taxon>Eukaryota</taxon>
        <taxon>Metazoa</taxon>
        <taxon>Ecdysozoa</taxon>
        <taxon>Arthropoda</taxon>
        <taxon>Chelicerata</taxon>
        <taxon>Arachnida</taxon>
        <taxon>Araneae</taxon>
        <taxon>Araneomorphae</taxon>
        <taxon>Entelegynae</taxon>
        <taxon>Araneoidea</taxon>
        <taxon>Araneidae</taxon>
        <taxon>Araneus</taxon>
    </lineage>
</organism>
<name>A0A4Y2QJZ9_ARAVE</name>
<evidence type="ECO:0000313" key="1">
    <source>
        <dbReference type="EMBL" id="GBN63596.1"/>
    </source>
</evidence>
<feature type="non-terminal residue" evidence="1">
    <location>
        <position position="74"/>
    </location>
</feature>
<accession>A0A4Y2QJZ9</accession>
<sequence>MELRPSDINDAENLISNAKVLLCTYECPLDTLVTAFELAGKHGVKTVLNAAPTTDATYEKLYPLVDIICLNEIE</sequence>
<protein>
    <recommendedName>
        <fullName evidence="3">Ribokinase</fullName>
    </recommendedName>
</protein>
<dbReference type="InterPro" id="IPR029056">
    <property type="entry name" value="Ribokinase-like"/>
</dbReference>
<dbReference type="Proteomes" id="UP000499080">
    <property type="component" value="Unassembled WGS sequence"/>
</dbReference>
<dbReference type="EMBL" id="BGPR01221558">
    <property type="protein sequence ID" value="GBN63596.1"/>
    <property type="molecule type" value="Genomic_DNA"/>
</dbReference>
<evidence type="ECO:0000313" key="2">
    <source>
        <dbReference type="Proteomes" id="UP000499080"/>
    </source>
</evidence>
<dbReference type="AlphaFoldDB" id="A0A4Y2QJZ9"/>
<dbReference type="OrthoDB" id="415590at2759"/>
<dbReference type="SUPFAM" id="SSF53613">
    <property type="entry name" value="Ribokinase-like"/>
    <property type="match status" value="1"/>
</dbReference>
<reference evidence="1 2" key="1">
    <citation type="journal article" date="2019" name="Sci. Rep.">
        <title>Orb-weaving spider Araneus ventricosus genome elucidates the spidroin gene catalogue.</title>
        <authorList>
            <person name="Kono N."/>
            <person name="Nakamura H."/>
            <person name="Ohtoshi R."/>
            <person name="Moran D.A.P."/>
            <person name="Shinohara A."/>
            <person name="Yoshida Y."/>
            <person name="Fujiwara M."/>
            <person name="Mori M."/>
            <person name="Tomita M."/>
            <person name="Arakawa K."/>
        </authorList>
    </citation>
    <scope>NUCLEOTIDE SEQUENCE [LARGE SCALE GENOMIC DNA]</scope>
</reference>